<dbReference type="AlphaFoldDB" id="A0A8H5FWE3"/>
<dbReference type="SUPFAM" id="SSF56112">
    <property type="entry name" value="Protein kinase-like (PK-like)"/>
    <property type="match status" value="1"/>
</dbReference>
<gene>
    <name evidence="3" type="ORF">D9756_008184</name>
</gene>
<dbReference type="Proteomes" id="UP000559027">
    <property type="component" value="Unassembled WGS sequence"/>
</dbReference>
<dbReference type="InterPro" id="IPR011009">
    <property type="entry name" value="Kinase-like_dom_sf"/>
</dbReference>
<dbReference type="InterPro" id="IPR050167">
    <property type="entry name" value="Ser_Thr_protein_kinase"/>
</dbReference>
<dbReference type="PROSITE" id="PS00108">
    <property type="entry name" value="PROTEIN_KINASE_ST"/>
    <property type="match status" value="1"/>
</dbReference>
<dbReference type="Pfam" id="PF00069">
    <property type="entry name" value="Pkinase"/>
    <property type="match status" value="1"/>
</dbReference>
<dbReference type="InterPro" id="IPR014752">
    <property type="entry name" value="Arrestin-like_C"/>
</dbReference>
<dbReference type="Pfam" id="PF02752">
    <property type="entry name" value="Arrestin_C"/>
    <property type="match status" value="1"/>
</dbReference>
<evidence type="ECO:0000313" key="3">
    <source>
        <dbReference type="EMBL" id="KAF5351192.1"/>
    </source>
</evidence>
<dbReference type="InterPro" id="IPR014756">
    <property type="entry name" value="Ig_E-set"/>
</dbReference>
<proteinExistence type="predicted"/>
<dbReference type="Gene3D" id="2.60.40.640">
    <property type="match status" value="2"/>
</dbReference>
<reference evidence="3 4" key="1">
    <citation type="journal article" date="2020" name="ISME J.">
        <title>Uncovering the hidden diversity of litter-decomposition mechanisms in mushroom-forming fungi.</title>
        <authorList>
            <person name="Floudas D."/>
            <person name="Bentzer J."/>
            <person name="Ahren D."/>
            <person name="Johansson T."/>
            <person name="Persson P."/>
            <person name="Tunlid A."/>
        </authorList>
    </citation>
    <scope>NUCLEOTIDE SEQUENCE [LARGE SCALE GENOMIC DNA]</scope>
    <source>
        <strain evidence="3 4">CBS 146.42</strain>
    </source>
</reference>
<dbReference type="GO" id="GO:0007165">
    <property type="term" value="P:signal transduction"/>
    <property type="evidence" value="ECO:0007669"/>
    <property type="project" value="TreeGrafter"/>
</dbReference>
<feature type="region of interest" description="Disordered" evidence="1">
    <location>
        <begin position="1"/>
        <end position="24"/>
    </location>
</feature>
<dbReference type="InterPro" id="IPR000719">
    <property type="entry name" value="Prot_kinase_dom"/>
</dbReference>
<comment type="caution">
    <text evidence="3">The sequence shown here is derived from an EMBL/GenBank/DDBJ whole genome shotgun (WGS) entry which is preliminary data.</text>
</comment>
<dbReference type="GO" id="GO:0004672">
    <property type="term" value="F:protein kinase activity"/>
    <property type="evidence" value="ECO:0007669"/>
    <property type="project" value="InterPro"/>
</dbReference>
<dbReference type="EMBL" id="JAACJO010000013">
    <property type="protein sequence ID" value="KAF5351192.1"/>
    <property type="molecule type" value="Genomic_DNA"/>
</dbReference>
<organism evidence="3 4">
    <name type="scientific">Leucocoprinus leucothites</name>
    <dbReference type="NCBI Taxonomy" id="201217"/>
    <lineage>
        <taxon>Eukaryota</taxon>
        <taxon>Fungi</taxon>
        <taxon>Dikarya</taxon>
        <taxon>Basidiomycota</taxon>
        <taxon>Agaricomycotina</taxon>
        <taxon>Agaricomycetes</taxon>
        <taxon>Agaricomycetidae</taxon>
        <taxon>Agaricales</taxon>
        <taxon>Agaricineae</taxon>
        <taxon>Agaricaceae</taxon>
        <taxon>Leucocoprinus</taxon>
    </lineage>
</organism>
<dbReference type="GO" id="GO:0005737">
    <property type="term" value="C:cytoplasm"/>
    <property type="evidence" value="ECO:0007669"/>
    <property type="project" value="TreeGrafter"/>
</dbReference>
<dbReference type="OrthoDB" id="2998467at2759"/>
<dbReference type="PANTHER" id="PTHR23257:SF958">
    <property type="entry name" value="SERINE_THREONINE-PROTEIN KINASE WNK4"/>
    <property type="match status" value="1"/>
</dbReference>
<dbReference type="SUPFAM" id="SSF81296">
    <property type="entry name" value="E set domains"/>
    <property type="match status" value="1"/>
</dbReference>
<dbReference type="PANTHER" id="PTHR23257">
    <property type="entry name" value="SERINE-THREONINE PROTEIN KINASE"/>
    <property type="match status" value="1"/>
</dbReference>
<dbReference type="GO" id="GO:0005524">
    <property type="term" value="F:ATP binding"/>
    <property type="evidence" value="ECO:0007669"/>
    <property type="project" value="InterPro"/>
</dbReference>
<evidence type="ECO:0000256" key="1">
    <source>
        <dbReference type="SAM" id="MobiDB-lite"/>
    </source>
</evidence>
<name>A0A8H5FWE3_9AGAR</name>
<accession>A0A8H5FWE3</accession>
<sequence length="876" mass="98527">MERFQKAFGTPSNISLSPTAMSNGQPRIQIVPQTKGGFILGLPGIPSNDAFPRGARIEGEVQISLPLLGAPASIVEVELQKAENITIDGQETISATDLLRRTVLWPPNVRRPETIDIYSRNFPFSIIIPEHVPPSVSRGNHGIEIEYSLRATVHRGNRSKFWSDKPLSCSVPIRITKYEQHPAWPIYHQPELKQMYHGSIRFSARPLRTCYSPGETIMLTTELSVGSYSVIPRSVEFAVKLQQLIATFKSSEKNAQSSHGQQGKKTTIDLISKQATTCAKMDRSTTFTAELACQIPGRDVKPSLPYSISHIQVSYVLTVTTTIHSQHLQLDVPIIVSPFYCRSSKAELEEIGSVPSLGGAPQFDYVSPKLEHVDTHRLSGTTISPDRTSTDYKFTFIDADDDPDPIFRARARRSGSIRTIDYDFFRQESPTGKTDIHLEEFNNEILKHWFTDPEESSISNPIDIRTSDATNFPSVNYAGLLGDLTYILQSPRKKATLLDLRKDRAQAAVDFLDSVLLALDPSKTRLRKQVLITLYRLCKESHCYPECYTIHNIEIESHEGGGGFCDIHRGHHKDQILCLKVVRQFRKTDTEAMIKLFAKEAILWSQLSHPNILPFYGIYYLGEEKRMCLVSPWMTNGNLVNYLQDHPLAPRRPFICDVVTGLEYLHESNIIHGDLKGVNVLVTSSGRACITDFGLSSVLVDKSITEAAMTTTVYGGTYRWIAPELLEDNDPQPTRESDIWAFGCVCYQILTRLVPFHEISLDIAVIRKIQNGRIPTQHPSGDARSTIDVIDDETWSLMKRCWSFDPGDRPTCRQIMEILGIIASASHYDITSYSLIAEFRSAMRNKDHAPIDLAKMSTIFDEIKQVDEEQQPGCEN</sequence>
<dbReference type="Gene3D" id="1.10.510.10">
    <property type="entry name" value="Transferase(Phosphotransferase) domain 1"/>
    <property type="match status" value="1"/>
</dbReference>
<feature type="compositionally biased region" description="Polar residues" evidence="1">
    <location>
        <begin position="10"/>
        <end position="24"/>
    </location>
</feature>
<dbReference type="InterPro" id="IPR011022">
    <property type="entry name" value="Arrestin_C-like"/>
</dbReference>
<evidence type="ECO:0000313" key="4">
    <source>
        <dbReference type="Proteomes" id="UP000559027"/>
    </source>
</evidence>
<feature type="domain" description="Protein kinase" evidence="2">
    <location>
        <begin position="553"/>
        <end position="830"/>
    </location>
</feature>
<dbReference type="InterPro" id="IPR008271">
    <property type="entry name" value="Ser/Thr_kinase_AS"/>
</dbReference>
<dbReference type="SMART" id="SM00220">
    <property type="entry name" value="S_TKc"/>
    <property type="match status" value="1"/>
</dbReference>
<keyword evidence="4" id="KW-1185">Reference proteome</keyword>
<dbReference type="PROSITE" id="PS50011">
    <property type="entry name" value="PROTEIN_KINASE_DOM"/>
    <property type="match status" value="1"/>
</dbReference>
<evidence type="ECO:0000259" key="2">
    <source>
        <dbReference type="PROSITE" id="PS50011"/>
    </source>
</evidence>
<protein>
    <recommendedName>
        <fullName evidence="2">Protein kinase domain-containing protein</fullName>
    </recommendedName>
</protein>